<dbReference type="GO" id="GO:0007155">
    <property type="term" value="P:cell adhesion"/>
    <property type="evidence" value="ECO:0007669"/>
    <property type="project" value="TreeGrafter"/>
</dbReference>
<feature type="domain" description="FAS1" evidence="1">
    <location>
        <begin position="1"/>
        <end position="105"/>
    </location>
</feature>
<organism evidence="2 3">
    <name type="scientific">Mizuhopecten yessoensis</name>
    <name type="common">Japanese scallop</name>
    <name type="synonym">Patinopecten yessoensis</name>
    <dbReference type="NCBI Taxonomy" id="6573"/>
    <lineage>
        <taxon>Eukaryota</taxon>
        <taxon>Metazoa</taxon>
        <taxon>Spiralia</taxon>
        <taxon>Lophotrochozoa</taxon>
        <taxon>Mollusca</taxon>
        <taxon>Bivalvia</taxon>
        <taxon>Autobranchia</taxon>
        <taxon>Pteriomorphia</taxon>
        <taxon>Pectinida</taxon>
        <taxon>Pectinoidea</taxon>
        <taxon>Pectinidae</taxon>
        <taxon>Mizuhopecten</taxon>
    </lineage>
</organism>
<reference evidence="2 3" key="1">
    <citation type="journal article" date="2017" name="Nat. Ecol. Evol.">
        <title>Scallop genome provides insights into evolution of bilaterian karyotype and development.</title>
        <authorList>
            <person name="Wang S."/>
            <person name="Zhang J."/>
            <person name="Jiao W."/>
            <person name="Li J."/>
            <person name="Xun X."/>
            <person name="Sun Y."/>
            <person name="Guo X."/>
            <person name="Huan P."/>
            <person name="Dong B."/>
            <person name="Zhang L."/>
            <person name="Hu X."/>
            <person name="Sun X."/>
            <person name="Wang J."/>
            <person name="Zhao C."/>
            <person name="Wang Y."/>
            <person name="Wang D."/>
            <person name="Huang X."/>
            <person name="Wang R."/>
            <person name="Lv J."/>
            <person name="Li Y."/>
            <person name="Zhang Z."/>
            <person name="Liu B."/>
            <person name="Lu W."/>
            <person name="Hui Y."/>
            <person name="Liang J."/>
            <person name="Zhou Z."/>
            <person name="Hou R."/>
            <person name="Li X."/>
            <person name="Liu Y."/>
            <person name="Li H."/>
            <person name="Ning X."/>
            <person name="Lin Y."/>
            <person name="Zhao L."/>
            <person name="Xing Q."/>
            <person name="Dou J."/>
            <person name="Li Y."/>
            <person name="Mao J."/>
            <person name="Guo H."/>
            <person name="Dou H."/>
            <person name="Li T."/>
            <person name="Mu C."/>
            <person name="Jiang W."/>
            <person name="Fu Q."/>
            <person name="Fu X."/>
            <person name="Miao Y."/>
            <person name="Liu J."/>
            <person name="Yu Q."/>
            <person name="Li R."/>
            <person name="Liao H."/>
            <person name="Li X."/>
            <person name="Kong Y."/>
            <person name="Jiang Z."/>
            <person name="Chourrout D."/>
            <person name="Li R."/>
            <person name="Bao Z."/>
        </authorList>
    </citation>
    <scope>NUCLEOTIDE SEQUENCE [LARGE SCALE GENOMIC DNA]</scope>
    <source>
        <strain evidence="2 3">PY_sf001</strain>
    </source>
</reference>
<dbReference type="InterPro" id="IPR036378">
    <property type="entry name" value="FAS1_dom_sf"/>
</dbReference>
<dbReference type="GO" id="GO:0031012">
    <property type="term" value="C:extracellular matrix"/>
    <property type="evidence" value="ECO:0007669"/>
    <property type="project" value="TreeGrafter"/>
</dbReference>
<dbReference type="GO" id="GO:0005615">
    <property type="term" value="C:extracellular space"/>
    <property type="evidence" value="ECO:0007669"/>
    <property type="project" value="TreeGrafter"/>
</dbReference>
<comment type="caution">
    <text evidence="2">The sequence shown here is derived from an EMBL/GenBank/DDBJ whole genome shotgun (WGS) entry which is preliminary data.</text>
</comment>
<protein>
    <submittedName>
        <fullName evidence="2">Transforming growth factor-beta-induced protein ig-h3</fullName>
    </submittedName>
</protein>
<sequence length="240" mass="25515">MSFTDATILLPADLAFGRLPQDVMSNNNTMREILLYHILPHSTNTTQLVNDQILPSDASGGQAVRFNKYSKANTTLQVITSSGAVIIRGDENATNGVIHLLDRVMYPLPSGSLYEYIANTGSYQTLLLLAAKAQLLDTLKEGTYTLFAPNDEAFSKLPAGAVAGLLSNIPKLITVLQNHIVSSTIYSAGIKVIGTGKTLSGADFSANATSVKFGNVTATIVNADRSATNGVLHEIDSVLM</sequence>
<name>A0A210PG88_MIZYE</name>
<dbReference type="SUPFAM" id="SSF82153">
    <property type="entry name" value="FAS1 domain"/>
    <property type="match status" value="2"/>
</dbReference>
<feature type="domain" description="FAS1" evidence="1">
    <location>
        <begin position="110"/>
        <end position="239"/>
    </location>
</feature>
<dbReference type="OrthoDB" id="286301at2759"/>
<keyword evidence="3" id="KW-1185">Reference proteome</keyword>
<dbReference type="AlphaFoldDB" id="A0A210PG88"/>
<dbReference type="FunFam" id="2.30.180.10:FF:000032">
    <property type="entry name" value="Fasciclin domain-containing protein, putative"/>
    <property type="match status" value="1"/>
</dbReference>
<dbReference type="PANTHER" id="PTHR10900:SF124">
    <property type="entry name" value="FI05614P"/>
    <property type="match status" value="1"/>
</dbReference>
<gene>
    <name evidence="2" type="ORF">KP79_PYT11389</name>
</gene>
<dbReference type="InterPro" id="IPR000782">
    <property type="entry name" value="FAS1_domain"/>
</dbReference>
<dbReference type="SMART" id="SM00554">
    <property type="entry name" value="FAS1"/>
    <property type="match status" value="2"/>
</dbReference>
<dbReference type="GO" id="GO:0030198">
    <property type="term" value="P:extracellular matrix organization"/>
    <property type="evidence" value="ECO:0007669"/>
    <property type="project" value="TreeGrafter"/>
</dbReference>
<dbReference type="Pfam" id="PF02469">
    <property type="entry name" value="Fasciclin"/>
    <property type="match status" value="2"/>
</dbReference>
<dbReference type="InterPro" id="IPR050904">
    <property type="entry name" value="Adhesion/Biosynth-related"/>
</dbReference>
<proteinExistence type="predicted"/>
<evidence type="ECO:0000313" key="2">
    <source>
        <dbReference type="EMBL" id="OWF35509.1"/>
    </source>
</evidence>
<dbReference type="PANTHER" id="PTHR10900">
    <property type="entry name" value="PERIOSTIN-RELATED"/>
    <property type="match status" value="1"/>
</dbReference>
<dbReference type="GO" id="GO:0050839">
    <property type="term" value="F:cell adhesion molecule binding"/>
    <property type="evidence" value="ECO:0007669"/>
    <property type="project" value="TreeGrafter"/>
</dbReference>
<dbReference type="EMBL" id="NEDP02076723">
    <property type="protein sequence ID" value="OWF35509.1"/>
    <property type="molecule type" value="Genomic_DNA"/>
</dbReference>
<dbReference type="PROSITE" id="PS50213">
    <property type="entry name" value="FAS1"/>
    <property type="match status" value="2"/>
</dbReference>
<dbReference type="Gene3D" id="2.30.180.10">
    <property type="entry name" value="FAS1 domain"/>
    <property type="match status" value="2"/>
</dbReference>
<evidence type="ECO:0000259" key="1">
    <source>
        <dbReference type="PROSITE" id="PS50213"/>
    </source>
</evidence>
<evidence type="ECO:0000313" key="3">
    <source>
        <dbReference type="Proteomes" id="UP000242188"/>
    </source>
</evidence>
<dbReference type="Proteomes" id="UP000242188">
    <property type="component" value="Unassembled WGS sequence"/>
</dbReference>
<accession>A0A210PG88</accession>